<dbReference type="InParanoid" id="A0A3Q3EML3"/>
<dbReference type="GeneID" id="109989995"/>
<dbReference type="InterPro" id="IPR036179">
    <property type="entry name" value="Ig-like_dom_sf"/>
</dbReference>
<dbReference type="InterPro" id="IPR003530">
    <property type="entry name" value="Hematopoietin_rcpt_L_F3_CS"/>
</dbReference>
<feature type="compositionally biased region" description="Acidic residues" evidence="11">
    <location>
        <begin position="559"/>
        <end position="572"/>
    </location>
</feature>
<dbReference type="GeneTree" id="ENSGT00940000165521"/>
<dbReference type="GO" id="GO:0016064">
    <property type="term" value="P:immunoglobulin mediated immune response"/>
    <property type="evidence" value="ECO:0007669"/>
    <property type="project" value="TreeGrafter"/>
</dbReference>
<keyword evidence="8" id="KW-0675">Receptor</keyword>
<evidence type="ECO:0000256" key="7">
    <source>
        <dbReference type="ARBA" id="ARBA00023157"/>
    </source>
</evidence>
<dbReference type="SUPFAM" id="SSF49265">
    <property type="entry name" value="Fibronectin type III"/>
    <property type="match status" value="2"/>
</dbReference>
<dbReference type="PANTHER" id="PTHR23037:SF22">
    <property type="entry name" value="CYTOKINE RECEPTOR COMMON SUBUNIT BETA"/>
    <property type="match status" value="1"/>
</dbReference>
<evidence type="ECO:0000256" key="10">
    <source>
        <dbReference type="ARBA" id="ARBA00023319"/>
    </source>
</evidence>
<dbReference type="PROSITE" id="PS50853">
    <property type="entry name" value="FN3"/>
    <property type="match status" value="1"/>
</dbReference>
<dbReference type="InterPro" id="IPR013783">
    <property type="entry name" value="Ig-like_fold"/>
</dbReference>
<keyword evidence="9" id="KW-0325">Glycoprotein</keyword>
<name>A0A3Q3EML3_9LABR</name>
<protein>
    <submittedName>
        <fullName evidence="15">Interleukin 6 receptor</fullName>
    </submittedName>
</protein>
<evidence type="ECO:0000256" key="13">
    <source>
        <dbReference type="SAM" id="SignalP"/>
    </source>
</evidence>
<dbReference type="AlphaFoldDB" id="A0A3Q3EML3"/>
<reference evidence="15" key="1">
    <citation type="submission" date="2025-08" db="UniProtKB">
        <authorList>
            <consortium name="Ensembl"/>
        </authorList>
    </citation>
    <scope>IDENTIFICATION</scope>
</reference>
<dbReference type="InterPro" id="IPR003961">
    <property type="entry name" value="FN3_dom"/>
</dbReference>
<dbReference type="SMART" id="SM00409">
    <property type="entry name" value="IG"/>
    <property type="match status" value="1"/>
</dbReference>
<feature type="signal peptide" evidence="13">
    <location>
        <begin position="1"/>
        <end position="18"/>
    </location>
</feature>
<dbReference type="Gene3D" id="2.60.40.10">
    <property type="entry name" value="Immunoglobulins"/>
    <property type="match status" value="3"/>
</dbReference>
<evidence type="ECO:0000313" key="16">
    <source>
        <dbReference type="Proteomes" id="UP000261660"/>
    </source>
</evidence>
<keyword evidence="6 12" id="KW-0472">Membrane</keyword>
<evidence type="ECO:0000256" key="6">
    <source>
        <dbReference type="ARBA" id="ARBA00023136"/>
    </source>
</evidence>
<evidence type="ECO:0000313" key="15">
    <source>
        <dbReference type="Ensembl" id="ENSLBEP00000007297.1"/>
    </source>
</evidence>
<dbReference type="InterPro" id="IPR003599">
    <property type="entry name" value="Ig_sub"/>
</dbReference>
<dbReference type="GO" id="GO:0009897">
    <property type="term" value="C:external side of plasma membrane"/>
    <property type="evidence" value="ECO:0007669"/>
    <property type="project" value="TreeGrafter"/>
</dbReference>
<dbReference type="InterPro" id="IPR036116">
    <property type="entry name" value="FN3_sf"/>
</dbReference>
<dbReference type="CDD" id="cd00063">
    <property type="entry name" value="FN3"/>
    <property type="match status" value="1"/>
</dbReference>
<evidence type="ECO:0000256" key="4">
    <source>
        <dbReference type="ARBA" id="ARBA00022729"/>
    </source>
</evidence>
<keyword evidence="4 13" id="KW-0732">Signal</keyword>
<dbReference type="Ensembl" id="ENSLBET00000007675.1">
    <property type="protein sequence ID" value="ENSLBEP00000007297.1"/>
    <property type="gene ID" value="ENSLBEG00000005656.1"/>
</dbReference>
<dbReference type="OrthoDB" id="8634471at2759"/>
<dbReference type="GO" id="GO:0004896">
    <property type="term" value="F:cytokine receptor activity"/>
    <property type="evidence" value="ECO:0007669"/>
    <property type="project" value="InterPro"/>
</dbReference>
<feature type="region of interest" description="Disordered" evidence="11">
    <location>
        <begin position="550"/>
        <end position="575"/>
    </location>
</feature>
<evidence type="ECO:0000256" key="12">
    <source>
        <dbReference type="SAM" id="Phobius"/>
    </source>
</evidence>
<reference evidence="15" key="2">
    <citation type="submission" date="2025-09" db="UniProtKB">
        <authorList>
            <consortium name="Ensembl"/>
        </authorList>
    </citation>
    <scope>IDENTIFICATION</scope>
</reference>
<evidence type="ECO:0000259" key="14">
    <source>
        <dbReference type="PROSITE" id="PS50853"/>
    </source>
</evidence>
<dbReference type="STRING" id="56723.ENSLBEP00000007297"/>
<feature type="chain" id="PRO_5018778760" evidence="13">
    <location>
        <begin position="19"/>
        <end position="592"/>
    </location>
</feature>
<evidence type="ECO:0000256" key="11">
    <source>
        <dbReference type="SAM" id="MobiDB-lite"/>
    </source>
</evidence>
<evidence type="ECO:0000256" key="5">
    <source>
        <dbReference type="ARBA" id="ARBA00022989"/>
    </source>
</evidence>
<dbReference type="RefSeq" id="XP_020497586.1">
    <property type="nucleotide sequence ID" value="XM_020641930.3"/>
</dbReference>
<comment type="similarity">
    <text evidence="2">Belongs to the type I cytokine receptor family. Type 3 subfamily.</text>
</comment>
<dbReference type="PANTHER" id="PTHR23037">
    <property type="entry name" value="CYTOKINE RECEPTOR"/>
    <property type="match status" value="1"/>
</dbReference>
<keyword evidence="3 12" id="KW-0812">Transmembrane</keyword>
<dbReference type="PROSITE" id="PS01354">
    <property type="entry name" value="HEMATOPO_REC_L_F3"/>
    <property type="match status" value="1"/>
</dbReference>
<dbReference type="CTD" id="3570"/>
<dbReference type="Pfam" id="PF00041">
    <property type="entry name" value="fn3"/>
    <property type="match status" value="1"/>
</dbReference>
<accession>A0A3Q3EML3</accession>
<evidence type="ECO:0000256" key="8">
    <source>
        <dbReference type="ARBA" id="ARBA00023170"/>
    </source>
</evidence>
<dbReference type="SMART" id="SM00060">
    <property type="entry name" value="FN3"/>
    <property type="match status" value="1"/>
</dbReference>
<evidence type="ECO:0000256" key="9">
    <source>
        <dbReference type="ARBA" id="ARBA00023180"/>
    </source>
</evidence>
<organism evidence="15 16">
    <name type="scientific">Labrus bergylta</name>
    <name type="common">ballan wrasse</name>
    <dbReference type="NCBI Taxonomy" id="56723"/>
    <lineage>
        <taxon>Eukaryota</taxon>
        <taxon>Metazoa</taxon>
        <taxon>Chordata</taxon>
        <taxon>Craniata</taxon>
        <taxon>Vertebrata</taxon>
        <taxon>Euteleostomi</taxon>
        <taxon>Actinopterygii</taxon>
        <taxon>Neopterygii</taxon>
        <taxon>Teleostei</taxon>
        <taxon>Neoteleostei</taxon>
        <taxon>Acanthomorphata</taxon>
        <taxon>Eupercaria</taxon>
        <taxon>Labriformes</taxon>
        <taxon>Labridae</taxon>
        <taxon>Labrus</taxon>
    </lineage>
</organism>
<evidence type="ECO:0000256" key="1">
    <source>
        <dbReference type="ARBA" id="ARBA00004479"/>
    </source>
</evidence>
<dbReference type="Pfam" id="PF09240">
    <property type="entry name" value="IL6Ra-bind"/>
    <property type="match status" value="1"/>
</dbReference>
<feature type="transmembrane region" description="Helical" evidence="12">
    <location>
        <begin position="488"/>
        <end position="507"/>
    </location>
</feature>
<dbReference type="Proteomes" id="UP000261660">
    <property type="component" value="Unplaced"/>
</dbReference>
<dbReference type="InterPro" id="IPR015321">
    <property type="entry name" value="TypeI_recpt_CBD"/>
</dbReference>
<keyword evidence="7" id="KW-1015">Disulfide bond</keyword>
<feature type="domain" description="Fibronectin type-III" evidence="14">
    <location>
        <begin position="346"/>
        <end position="449"/>
    </location>
</feature>
<keyword evidence="5 12" id="KW-1133">Transmembrane helix</keyword>
<proteinExistence type="inferred from homology"/>
<dbReference type="SUPFAM" id="SSF48726">
    <property type="entry name" value="Immunoglobulin"/>
    <property type="match status" value="2"/>
</dbReference>
<sequence length="592" mass="67107">MQIFPILMFVLCAEPVCCIFEGTCPRKEPPPGVLVLSPGSKLVLTCSGHVKVDGVKVSMSRNSSNITRRSNSSHENPIIVNISNDTGVFMKSEKQTTKNAVSEGDLSNPTEAEENKVITHANTGYTVSPTTHNVQKSRVSWLLKSELNLDAEEVEDRGGFEEEEDEEGSRVTRGIKRMHHWKWNGKTVGKGDRDWREVTLDGRGETLSLSSVRVTDSGKYACYYKSTQMFSVRVTVADPPETPSLSCYKRSPSSKIRCEWTPQKVITVTPDCYLFLSKKLGRNSEPFHRLQCSYSLRLSRCWCALDFNEDQPRTLHRAYLCVTSIAGNATSSLQHFRPLSILKPDPPSHLSVRQEVGKETWLKVTWSYPRSWKSQDNFYELIYEIKYRPRQSSFQNEQVHVIKEDRFYTITDAMPGVEYLIQLRTTEEFDGLWSDWSTPVNASSWTAPSVPPLTSTMFPLYSEGSGDEEETIYVIEPVFTGSELSSSILWISGSFALLAIVLAAYIFRYKDRFVSKLQSVVTKCGDSPQPQHSVQSAPEVKALVTFAPPVYKEPQSSEMGEDEDDEEEEEEQVKERIESLHFNNTSYFFLQT</sequence>
<evidence type="ECO:0000256" key="2">
    <source>
        <dbReference type="ARBA" id="ARBA00010890"/>
    </source>
</evidence>
<keyword evidence="16" id="KW-1185">Reference proteome</keyword>
<comment type="subcellular location">
    <subcellularLocation>
        <location evidence="1">Membrane</location>
        <topology evidence="1">Single-pass type I membrane protein</topology>
    </subcellularLocation>
</comment>
<keyword evidence="10" id="KW-0393">Immunoglobulin domain</keyword>
<evidence type="ECO:0000256" key="3">
    <source>
        <dbReference type="ARBA" id="ARBA00022692"/>
    </source>
</evidence>